<comment type="caution">
    <text evidence="3">The sequence shown here is derived from an EMBL/GenBank/DDBJ whole genome shotgun (WGS) entry which is preliminary data.</text>
</comment>
<dbReference type="Proteomes" id="UP000555407">
    <property type="component" value="Unassembled WGS sequence"/>
</dbReference>
<protein>
    <submittedName>
        <fullName evidence="3">Uncharacterized protein</fullName>
    </submittedName>
</protein>
<keyword evidence="2" id="KW-0472">Membrane</keyword>
<evidence type="ECO:0000313" key="4">
    <source>
        <dbReference type="Proteomes" id="UP000555407"/>
    </source>
</evidence>
<gene>
    <name evidence="3" type="ORF">BJY22_007239</name>
</gene>
<organism evidence="3 4">
    <name type="scientific">Kribbella shirazensis</name>
    <dbReference type="NCBI Taxonomy" id="1105143"/>
    <lineage>
        <taxon>Bacteria</taxon>
        <taxon>Bacillati</taxon>
        <taxon>Actinomycetota</taxon>
        <taxon>Actinomycetes</taxon>
        <taxon>Propionibacteriales</taxon>
        <taxon>Kribbellaceae</taxon>
        <taxon>Kribbella</taxon>
    </lineage>
</organism>
<evidence type="ECO:0000256" key="2">
    <source>
        <dbReference type="SAM" id="Phobius"/>
    </source>
</evidence>
<name>A0A7X5VJH1_9ACTN</name>
<reference evidence="3 4" key="1">
    <citation type="submission" date="2020-03" db="EMBL/GenBank/DDBJ databases">
        <title>Sequencing the genomes of 1000 actinobacteria strains.</title>
        <authorList>
            <person name="Klenk H.-P."/>
        </authorList>
    </citation>
    <scope>NUCLEOTIDE SEQUENCE [LARGE SCALE GENOMIC DNA]</scope>
    <source>
        <strain evidence="3 4">DSM 45490</strain>
    </source>
</reference>
<sequence>MTSGRGRRAGAAVRLVSAVLCFGSLGLIWVLVRRPGAGGRRRTWSRIVAGTFVVLQVVGAAITVSTAVRPPVLCHTRVFPDGRVQPEPQLQDVSPPRIWGVARDVVNAPATGLGLLASRAAGMSQCAGPPLTVTFWEPTRPSGGGSTIGSAFVAWMPAGYDSSSVLPGASGHAHATDRRQLDAPYIRYGPNISGTRSGESELARHESRHSDQWAVGTLIGGPLTFPLAYYADSAFFPGSRNHFERAAGLADGNYSEPPDNRPTPIPGAVPVTAVVVALVLRRQLRSLRRTHTESTSHLERQLDRRAPHRRGQTVAQAGGGWTAAW</sequence>
<dbReference type="EMBL" id="JAASRO010000001">
    <property type="protein sequence ID" value="NIK61522.1"/>
    <property type="molecule type" value="Genomic_DNA"/>
</dbReference>
<keyword evidence="2" id="KW-1133">Transmembrane helix</keyword>
<dbReference type="AlphaFoldDB" id="A0A7X5VJH1"/>
<evidence type="ECO:0000313" key="3">
    <source>
        <dbReference type="EMBL" id="NIK61522.1"/>
    </source>
</evidence>
<feature type="region of interest" description="Disordered" evidence="1">
    <location>
        <begin position="289"/>
        <end position="325"/>
    </location>
</feature>
<keyword evidence="4" id="KW-1185">Reference proteome</keyword>
<feature type="transmembrane region" description="Helical" evidence="2">
    <location>
        <begin position="44"/>
        <end position="68"/>
    </location>
</feature>
<accession>A0A7X5VJH1</accession>
<keyword evidence="2" id="KW-0812">Transmembrane</keyword>
<feature type="transmembrane region" description="Helical" evidence="2">
    <location>
        <begin position="12"/>
        <end position="32"/>
    </location>
</feature>
<feature type="compositionally biased region" description="Basic and acidic residues" evidence="1">
    <location>
        <begin position="290"/>
        <end position="305"/>
    </location>
</feature>
<proteinExistence type="predicted"/>
<dbReference type="RefSeq" id="WP_167216080.1">
    <property type="nucleotide sequence ID" value="NZ_JAASRO010000001.1"/>
</dbReference>
<evidence type="ECO:0000256" key="1">
    <source>
        <dbReference type="SAM" id="MobiDB-lite"/>
    </source>
</evidence>